<dbReference type="Proteomes" id="UP000285569">
    <property type="component" value="Unassembled WGS sequence"/>
</dbReference>
<gene>
    <name evidence="1" type="ORF">DLM77_19740</name>
</gene>
<reference evidence="1 2" key="2">
    <citation type="journal article" date="2020" name="Int. J. Syst. Evol. Microbiol.">
        <title>Leptospira yasudae sp. nov. and Leptospira stimsonii sp. nov., two new species of the pathogenic group isolated from environmental sources.</title>
        <authorList>
            <person name="Casanovas-Massana A."/>
            <person name="Hamond C."/>
            <person name="Santos L.A."/>
            <person name="de Oliveira D."/>
            <person name="Hacker K.P."/>
            <person name="Balassiano I."/>
            <person name="Costa F."/>
            <person name="Medeiros M.A."/>
            <person name="Reis M.G."/>
            <person name="Ko A.I."/>
            <person name="Wunder E.A."/>
        </authorList>
    </citation>
    <scope>NUCLEOTIDE SEQUENCE [LARGE SCALE GENOMIC DNA]</scope>
    <source>
        <strain evidence="1 2">B21</strain>
    </source>
</reference>
<dbReference type="EMBL" id="QHCR01000011">
    <property type="protein sequence ID" value="RHX77851.1"/>
    <property type="molecule type" value="Genomic_DNA"/>
</dbReference>
<evidence type="ECO:0000313" key="2">
    <source>
        <dbReference type="Proteomes" id="UP000285569"/>
    </source>
</evidence>
<evidence type="ECO:0000313" key="1">
    <source>
        <dbReference type="EMBL" id="RHX77851.1"/>
    </source>
</evidence>
<reference evidence="2" key="1">
    <citation type="submission" date="2018-05" db="EMBL/GenBank/DDBJ databases">
        <title>Leptospira yasudae sp. nov. and Leptospira stimsonii sp. nov., two pathogenic species of the genus Leptospira isolated from environmental sources.</title>
        <authorList>
            <person name="Casanovas-Massana A."/>
            <person name="Hamond C."/>
            <person name="Santos L.A."/>
            <person name="Hacker K.P."/>
            <person name="Balassiano I."/>
            <person name="Medeiros M.A."/>
            <person name="Reis M.G."/>
            <person name="Ko A.I."/>
            <person name="Wunder E.A."/>
        </authorList>
    </citation>
    <scope>NUCLEOTIDE SEQUENCE [LARGE SCALE GENOMIC DNA]</scope>
    <source>
        <strain evidence="2">B21</strain>
    </source>
</reference>
<sequence length="71" mass="8287">MNGFSFRSMLISFSERNNKDRKNRLLTIEDKPGPYVPGNTSFIPETCCLIPYRRVWIFARKDGGYADPELR</sequence>
<keyword evidence="2" id="KW-1185">Reference proteome</keyword>
<name>A0ABX9LYA0_9LEPT</name>
<comment type="caution">
    <text evidence="1">The sequence shown here is derived from an EMBL/GenBank/DDBJ whole genome shotgun (WGS) entry which is preliminary data.</text>
</comment>
<accession>A0ABX9LYA0</accession>
<protein>
    <submittedName>
        <fullName evidence="1">Uncharacterized protein</fullName>
    </submittedName>
</protein>
<organism evidence="1 2">
    <name type="scientific">Leptospira yasudae</name>
    <dbReference type="NCBI Taxonomy" id="2202201"/>
    <lineage>
        <taxon>Bacteria</taxon>
        <taxon>Pseudomonadati</taxon>
        <taxon>Spirochaetota</taxon>
        <taxon>Spirochaetia</taxon>
        <taxon>Leptospirales</taxon>
        <taxon>Leptospiraceae</taxon>
        <taxon>Leptospira</taxon>
    </lineage>
</organism>
<proteinExistence type="predicted"/>